<comment type="caution">
    <text evidence="1">The sequence shown here is derived from an EMBL/GenBank/DDBJ whole genome shotgun (WGS) entry which is preliminary data.</text>
</comment>
<protein>
    <submittedName>
        <fullName evidence="1">Uncharacterized protein</fullName>
    </submittedName>
</protein>
<organism evidence="1">
    <name type="scientific">marine sediment metagenome</name>
    <dbReference type="NCBI Taxonomy" id="412755"/>
    <lineage>
        <taxon>unclassified sequences</taxon>
        <taxon>metagenomes</taxon>
        <taxon>ecological metagenomes</taxon>
    </lineage>
</organism>
<sequence length="124" mass="13986">MTKPSQPDTDSITPACGCDHVPKAMRELAREWLYDADLPAEWETAVAEEFDAAIADRKLEIVSTHEQGRPYDTPLVEWEHRDLDPVAEMLAEHGRARRKLGESLMEDCIPAEDAPEAAASQERW</sequence>
<accession>A0A0F9MN32</accession>
<reference evidence="1" key="1">
    <citation type="journal article" date="2015" name="Nature">
        <title>Complex archaea that bridge the gap between prokaryotes and eukaryotes.</title>
        <authorList>
            <person name="Spang A."/>
            <person name="Saw J.H."/>
            <person name="Jorgensen S.L."/>
            <person name="Zaremba-Niedzwiedzka K."/>
            <person name="Martijn J."/>
            <person name="Lind A.E."/>
            <person name="van Eijk R."/>
            <person name="Schleper C."/>
            <person name="Guy L."/>
            <person name="Ettema T.J."/>
        </authorList>
    </citation>
    <scope>NUCLEOTIDE SEQUENCE</scope>
</reference>
<dbReference type="AlphaFoldDB" id="A0A0F9MN32"/>
<evidence type="ECO:0000313" key="1">
    <source>
        <dbReference type="EMBL" id="KKN00767.1"/>
    </source>
</evidence>
<name>A0A0F9MN32_9ZZZZ</name>
<dbReference type="EMBL" id="LAZR01005337">
    <property type="protein sequence ID" value="KKN00767.1"/>
    <property type="molecule type" value="Genomic_DNA"/>
</dbReference>
<proteinExistence type="predicted"/>
<gene>
    <name evidence="1" type="ORF">LCGC14_1134540</name>
</gene>